<evidence type="ECO:0000313" key="2">
    <source>
        <dbReference type="Proteomes" id="UP000225706"/>
    </source>
</evidence>
<protein>
    <recommendedName>
        <fullName evidence="3">Amine oxidase domain-containing protein</fullName>
    </recommendedName>
</protein>
<gene>
    <name evidence="1" type="ORF">AWC38_SpisGene14163</name>
</gene>
<reference evidence="2" key="1">
    <citation type="journal article" date="2017" name="bioRxiv">
        <title>Comparative analysis of the genomes of Stylophora pistillata and Acropora digitifera provides evidence for extensive differences between species of corals.</title>
        <authorList>
            <person name="Voolstra C.R."/>
            <person name="Li Y."/>
            <person name="Liew Y.J."/>
            <person name="Baumgarten S."/>
            <person name="Zoccola D."/>
            <person name="Flot J.-F."/>
            <person name="Tambutte S."/>
            <person name="Allemand D."/>
            <person name="Aranda M."/>
        </authorList>
    </citation>
    <scope>NUCLEOTIDE SEQUENCE [LARGE SCALE GENOMIC DNA]</scope>
</reference>
<dbReference type="Proteomes" id="UP000225706">
    <property type="component" value="Unassembled WGS sequence"/>
</dbReference>
<keyword evidence="2" id="KW-1185">Reference proteome</keyword>
<organism evidence="1 2">
    <name type="scientific">Stylophora pistillata</name>
    <name type="common">Smooth cauliflower coral</name>
    <dbReference type="NCBI Taxonomy" id="50429"/>
    <lineage>
        <taxon>Eukaryota</taxon>
        <taxon>Metazoa</taxon>
        <taxon>Cnidaria</taxon>
        <taxon>Anthozoa</taxon>
        <taxon>Hexacorallia</taxon>
        <taxon>Scleractinia</taxon>
        <taxon>Astrocoeniina</taxon>
        <taxon>Pocilloporidae</taxon>
        <taxon>Stylophora</taxon>
    </lineage>
</organism>
<evidence type="ECO:0008006" key="3">
    <source>
        <dbReference type="Google" id="ProtNLM"/>
    </source>
</evidence>
<accession>A0A2B4RYP1</accession>
<dbReference type="AlphaFoldDB" id="A0A2B4RYP1"/>
<name>A0A2B4RYP1_STYPI</name>
<dbReference type="OrthoDB" id="5962290at2759"/>
<dbReference type="EMBL" id="LSMT01000280">
    <property type="protein sequence ID" value="PFX21355.1"/>
    <property type="molecule type" value="Genomic_DNA"/>
</dbReference>
<proteinExistence type="predicted"/>
<sequence length="118" mass="13942">MHRALRRLFPGVDIPTPLESVYKYWEEGFMHHQRAGTHVTSFEVFDWAKRPFSGQELFLVGEAYHPLRGWIEGARRTARNALREGWGLDEVDDLEFKQEDELSEKHVHYGNIDWSLFP</sequence>
<evidence type="ECO:0000313" key="1">
    <source>
        <dbReference type="EMBL" id="PFX21355.1"/>
    </source>
</evidence>
<comment type="caution">
    <text evidence="1">The sequence shown here is derived from an EMBL/GenBank/DDBJ whole genome shotgun (WGS) entry which is preliminary data.</text>
</comment>